<feature type="region of interest" description="Disordered" evidence="1">
    <location>
        <begin position="66"/>
        <end position="132"/>
    </location>
</feature>
<evidence type="ECO:0000313" key="3">
    <source>
        <dbReference type="Proteomes" id="UP000266861"/>
    </source>
</evidence>
<dbReference type="Proteomes" id="UP000266861">
    <property type="component" value="Unassembled WGS sequence"/>
</dbReference>
<dbReference type="EMBL" id="PQFF01000007">
    <property type="protein sequence ID" value="RHZ89940.1"/>
    <property type="molecule type" value="Genomic_DNA"/>
</dbReference>
<organism evidence="2 3">
    <name type="scientific">Diversispora epigaea</name>
    <dbReference type="NCBI Taxonomy" id="1348612"/>
    <lineage>
        <taxon>Eukaryota</taxon>
        <taxon>Fungi</taxon>
        <taxon>Fungi incertae sedis</taxon>
        <taxon>Mucoromycota</taxon>
        <taxon>Glomeromycotina</taxon>
        <taxon>Glomeromycetes</taxon>
        <taxon>Diversisporales</taxon>
        <taxon>Diversisporaceae</taxon>
        <taxon>Diversispora</taxon>
    </lineage>
</organism>
<accession>A0A397JZM0</accession>
<evidence type="ECO:0000313" key="2">
    <source>
        <dbReference type="EMBL" id="RHZ89940.1"/>
    </source>
</evidence>
<dbReference type="OrthoDB" id="6343797at2759"/>
<proteinExistence type="predicted"/>
<evidence type="ECO:0000256" key="1">
    <source>
        <dbReference type="SAM" id="MobiDB-lite"/>
    </source>
</evidence>
<comment type="caution">
    <text evidence="2">The sequence shown here is derived from an EMBL/GenBank/DDBJ whole genome shotgun (WGS) entry which is preliminary data.</text>
</comment>
<protein>
    <submittedName>
        <fullName evidence="2">Uncharacterized protein</fullName>
    </submittedName>
</protein>
<feature type="compositionally biased region" description="Basic residues" evidence="1">
    <location>
        <begin position="74"/>
        <end position="124"/>
    </location>
</feature>
<keyword evidence="3" id="KW-1185">Reference proteome</keyword>
<name>A0A397JZM0_9GLOM</name>
<gene>
    <name evidence="2" type="ORF">Glove_9g202</name>
</gene>
<sequence>MRDETVGARIMRTKNFLRALNNTITQLIGMTPNKACKKKHMYAKFSKPRNGPMRFDEKRLSYNVVTKNFETSTRRRLTRKKPTRRRSTRRKPTRRKPTRRRLTKRRSTKRRSMKRRPIRRRPMRRYQQEENQ</sequence>
<reference evidence="2 3" key="1">
    <citation type="submission" date="2018-08" db="EMBL/GenBank/DDBJ databases">
        <title>Genome and evolution of the arbuscular mycorrhizal fungus Diversispora epigaea (formerly Glomus versiforme) and its bacterial endosymbionts.</title>
        <authorList>
            <person name="Sun X."/>
            <person name="Fei Z."/>
            <person name="Harrison M."/>
        </authorList>
    </citation>
    <scope>NUCLEOTIDE SEQUENCE [LARGE SCALE GENOMIC DNA]</scope>
    <source>
        <strain evidence="2 3">IT104</strain>
    </source>
</reference>
<dbReference type="AlphaFoldDB" id="A0A397JZM0"/>